<evidence type="ECO:0000313" key="6">
    <source>
        <dbReference type="Proteomes" id="UP000198657"/>
    </source>
</evidence>
<dbReference type="EMBL" id="FODN01000003">
    <property type="protein sequence ID" value="SEO08251.1"/>
    <property type="molecule type" value="Genomic_DNA"/>
</dbReference>
<name>A0A1H8LT17_9FLAO</name>
<evidence type="ECO:0000259" key="4">
    <source>
        <dbReference type="PROSITE" id="PS01124"/>
    </source>
</evidence>
<evidence type="ECO:0000256" key="1">
    <source>
        <dbReference type="ARBA" id="ARBA00023015"/>
    </source>
</evidence>
<dbReference type="Proteomes" id="UP000198657">
    <property type="component" value="Unassembled WGS sequence"/>
</dbReference>
<protein>
    <submittedName>
        <fullName evidence="5">Helix-turn-helix domain-containing protein</fullName>
    </submittedName>
</protein>
<accession>A0A1H8LT17</accession>
<keyword evidence="1" id="KW-0805">Transcription regulation</keyword>
<gene>
    <name evidence="5" type="ORF">SAMN04487942_1664</name>
</gene>
<evidence type="ECO:0000256" key="3">
    <source>
        <dbReference type="ARBA" id="ARBA00023163"/>
    </source>
</evidence>
<evidence type="ECO:0000313" key="5">
    <source>
        <dbReference type="EMBL" id="SEO08251.1"/>
    </source>
</evidence>
<dbReference type="GO" id="GO:0043565">
    <property type="term" value="F:sequence-specific DNA binding"/>
    <property type="evidence" value="ECO:0007669"/>
    <property type="project" value="InterPro"/>
</dbReference>
<keyword evidence="2" id="KW-0238">DNA-binding</keyword>
<proteinExistence type="predicted"/>
<dbReference type="PROSITE" id="PS01124">
    <property type="entry name" value="HTH_ARAC_FAMILY_2"/>
    <property type="match status" value="1"/>
</dbReference>
<evidence type="ECO:0000256" key="2">
    <source>
        <dbReference type="ARBA" id="ARBA00023125"/>
    </source>
</evidence>
<feature type="domain" description="HTH araC/xylS-type" evidence="4">
    <location>
        <begin position="71"/>
        <end position="175"/>
    </location>
</feature>
<dbReference type="SMART" id="SM00342">
    <property type="entry name" value="HTH_ARAC"/>
    <property type="match status" value="1"/>
</dbReference>
<dbReference type="Gene3D" id="1.10.10.60">
    <property type="entry name" value="Homeodomain-like"/>
    <property type="match status" value="1"/>
</dbReference>
<dbReference type="AlphaFoldDB" id="A0A1H8LT17"/>
<sequence length="193" mass="22597">MKLYIKYMVSNRCKMAVKEELKKLKLHFMVVDLGEVEIMENISMEQRQKLKAALLDSGLELMDDKKSMLIEKIKNVIIDMVHHSTENIKINFSDYLSQKLNHDYTYLSNLFSEVQGTTIEQFIISHKTERIKELIIYGELNITEIAWKMNYSSVAHLSSQFKKVTGLSPSHFKQLKDKRRNPIEEVGNLIEEK</sequence>
<dbReference type="SUPFAM" id="SSF46689">
    <property type="entry name" value="Homeodomain-like"/>
    <property type="match status" value="1"/>
</dbReference>
<dbReference type="GO" id="GO:0003700">
    <property type="term" value="F:DNA-binding transcription factor activity"/>
    <property type="evidence" value="ECO:0007669"/>
    <property type="project" value="InterPro"/>
</dbReference>
<dbReference type="InterPro" id="IPR009057">
    <property type="entry name" value="Homeodomain-like_sf"/>
</dbReference>
<keyword evidence="6" id="KW-1185">Reference proteome</keyword>
<reference evidence="6" key="1">
    <citation type="submission" date="2016-10" db="EMBL/GenBank/DDBJ databases">
        <authorList>
            <person name="Varghese N."/>
            <person name="Submissions S."/>
        </authorList>
    </citation>
    <scope>NUCLEOTIDE SEQUENCE [LARGE SCALE GENOMIC DNA]</scope>
    <source>
        <strain evidence="6">CGMCC 1.8704</strain>
    </source>
</reference>
<dbReference type="InterPro" id="IPR018060">
    <property type="entry name" value="HTH_AraC"/>
</dbReference>
<dbReference type="PANTHER" id="PTHR43280:SF2">
    <property type="entry name" value="HTH-TYPE TRANSCRIPTIONAL REGULATOR EXSA"/>
    <property type="match status" value="1"/>
</dbReference>
<dbReference type="STRING" id="604089.SAMN04487942_1664"/>
<dbReference type="PANTHER" id="PTHR43280">
    <property type="entry name" value="ARAC-FAMILY TRANSCRIPTIONAL REGULATOR"/>
    <property type="match status" value="1"/>
</dbReference>
<dbReference type="Pfam" id="PF12833">
    <property type="entry name" value="HTH_18"/>
    <property type="match status" value="1"/>
</dbReference>
<keyword evidence="3" id="KW-0804">Transcription</keyword>
<organism evidence="5 6">
    <name type="scientific">Flavobacterium sinopsychrotolerans</name>
    <dbReference type="NCBI Taxonomy" id="604089"/>
    <lineage>
        <taxon>Bacteria</taxon>
        <taxon>Pseudomonadati</taxon>
        <taxon>Bacteroidota</taxon>
        <taxon>Flavobacteriia</taxon>
        <taxon>Flavobacteriales</taxon>
        <taxon>Flavobacteriaceae</taxon>
        <taxon>Flavobacterium</taxon>
    </lineage>
</organism>